<dbReference type="InterPro" id="IPR044925">
    <property type="entry name" value="His-Me_finger_sf"/>
</dbReference>
<keyword evidence="2" id="KW-1185">Reference proteome</keyword>
<dbReference type="PANTHER" id="PTHR31511:SF12">
    <property type="entry name" value="RHO TERMINATION FACTOR N-TERMINAL DOMAIN-CONTAINING PROTEIN"/>
    <property type="match status" value="1"/>
</dbReference>
<dbReference type="Pfam" id="PF02945">
    <property type="entry name" value="Endonuclease_7"/>
    <property type="match status" value="1"/>
</dbReference>
<dbReference type="OrthoDB" id="6602337at2759"/>
<name>A0A653DT22_CALMS</name>
<gene>
    <name evidence="1" type="ORF">CALMAC_LOCUS19598</name>
</gene>
<dbReference type="InterPro" id="IPR023211">
    <property type="entry name" value="DNA_pol_palm_dom_sf"/>
</dbReference>
<dbReference type="Gene3D" id="3.90.1600.10">
    <property type="entry name" value="Palm domain of DNA polymerase"/>
    <property type="match status" value="1"/>
</dbReference>
<dbReference type="EMBL" id="CAACVG010013920">
    <property type="protein sequence ID" value="VEN62501.1"/>
    <property type="molecule type" value="Genomic_DNA"/>
</dbReference>
<dbReference type="SUPFAM" id="SSF56672">
    <property type="entry name" value="DNA/RNA polymerases"/>
    <property type="match status" value="1"/>
</dbReference>
<dbReference type="AlphaFoldDB" id="A0A653DT22"/>
<dbReference type="GO" id="GO:0071897">
    <property type="term" value="P:DNA biosynthetic process"/>
    <property type="evidence" value="ECO:0007669"/>
    <property type="project" value="UniProtKB-ARBA"/>
</dbReference>
<dbReference type="Gene3D" id="3.40.1800.10">
    <property type="entry name" value="His-Me finger endonucleases"/>
    <property type="match status" value="1"/>
</dbReference>
<dbReference type="InterPro" id="IPR012337">
    <property type="entry name" value="RNaseH-like_sf"/>
</dbReference>
<reference evidence="1 2" key="1">
    <citation type="submission" date="2019-01" db="EMBL/GenBank/DDBJ databases">
        <authorList>
            <person name="Sayadi A."/>
        </authorList>
    </citation>
    <scope>NUCLEOTIDE SEQUENCE [LARGE SCALE GENOMIC DNA]</scope>
</reference>
<dbReference type="InterPro" id="IPR004211">
    <property type="entry name" value="Endonuclease_7"/>
</dbReference>
<dbReference type="SUPFAM" id="SSF53098">
    <property type="entry name" value="Ribonuclease H-like"/>
    <property type="match status" value="1"/>
</dbReference>
<evidence type="ECO:0000313" key="2">
    <source>
        <dbReference type="Proteomes" id="UP000410492"/>
    </source>
</evidence>
<dbReference type="SUPFAM" id="SSF54060">
    <property type="entry name" value="His-Me finger endonucleases"/>
    <property type="match status" value="1"/>
</dbReference>
<dbReference type="GO" id="GO:0042575">
    <property type="term" value="C:DNA polymerase complex"/>
    <property type="evidence" value="ECO:0007669"/>
    <property type="project" value="UniProtKB-ARBA"/>
</dbReference>
<proteinExistence type="predicted"/>
<protein>
    <submittedName>
        <fullName evidence="1">Uncharacterized protein</fullName>
    </submittedName>
</protein>
<dbReference type="InterPro" id="IPR038563">
    <property type="entry name" value="Endonuclease_7_sf"/>
</dbReference>
<dbReference type="InterPro" id="IPR043502">
    <property type="entry name" value="DNA/RNA_pol_sf"/>
</dbReference>
<evidence type="ECO:0000313" key="1">
    <source>
        <dbReference type="EMBL" id="VEN62501.1"/>
    </source>
</evidence>
<dbReference type="Proteomes" id="UP000410492">
    <property type="component" value="Unassembled WGS sequence"/>
</dbReference>
<organism evidence="1 2">
    <name type="scientific">Callosobruchus maculatus</name>
    <name type="common">Southern cowpea weevil</name>
    <name type="synonym">Pulse bruchid</name>
    <dbReference type="NCBI Taxonomy" id="64391"/>
    <lineage>
        <taxon>Eukaryota</taxon>
        <taxon>Metazoa</taxon>
        <taxon>Ecdysozoa</taxon>
        <taxon>Arthropoda</taxon>
        <taxon>Hexapoda</taxon>
        <taxon>Insecta</taxon>
        <taxon>Pterygota</taxon>
        <taxon>Neoptera</taxon>
        <taxon>Endopterygota</taxon>
        <taxon>Coleoptera</taxon>
        <taxon>Polyphaga</taxon>
        <taxon>Cucujiformia</taxon>
        <taxon>Chrysomeloidea</taxon>
        <taxon>Chrysomelidae</taxon>
        <taxon>Bruchinae</taxon>
        <taxon>Bruchini</taxon>
        <taxon>Callosobruchus</taxon>
    </lineage>
</organism>
<sequence>MDLSEPIADTSKDIVRLFKQACDHLVKSPSSISDREHWIRLANGHLKIFYKAVKYSNISHNGLKSLHTSICHLKRFIHLLKNNHSGTGISKGVKIHKVKWEDINSAFASRVRSGVVFNLKHKDIFQFLDEAFLLIRRRIKNALKVMPLLKINTNFCGEFVKKSKGVEISDFKYFNTKNHTIDISTDLENWFHEYVTDKILNKLSEFQERDSGWGLDRIISLEVNFNKVDVISGGSSYIELPIEIKRKRACINVKNNDNLCFAWAIVSALYCTSKHADRTSSYPNPKSVLNLEHLDMPMQLNNIHKFEKLNDISVNVFGLELVENKKKTKYFYQTVPVRLTTCKRNKHVNLLLIQDIYYPKLKDYEVPPESDNESGDYEDKAHFSFHYVWVKNLSALVHKRTNKHNGKLFICDRCLNYFRSTEKLNQHAEYCERQNKCKVSFPSEPSVQFKDFRYKEKTPFVIYSDFESLLVPFSDKQNSSKTTKYQKHEVYSCGFYFKCDYDDSLSFFKSYRGLDCMQWFVEEIEQIADLVESMLKHVEPLNVQIDLKDVGDNSYCHICEKKLRTGVDEIVRDHNHFTGDFRGFAHSTCNLNYKNIFVVPVVFHNFSGYDSHFILREIARNNRITLLPINKEKYISFTVYTNTKSNVKFRFIDSFRFLGTSLDTLVELLGAENLRILKTQFHHADDETFHLLTKKGIFPYDYITSLSKLEETSLPPLIAFYNKLNDSNVSVEQYERASKVWQMFNCKNIGDYSDIYMKTDILLLADVFEHFRSNAHKTYGLDPAWYYTLPGYTWSCMLKYTQCKLDIMKDVDQLLFIESGIRGGISQCCGRFSKANNHYMTNYDPSQLSKYILYTDINNMYGHSMSDYLPYGGFEWVDTDIDVTTIPDDSEIGYILSVDILYPKSLHNAHSDFPLCPEHRVPPGSKLPKLMTTLYDKSKYIIHYRLLKQALENGLIVTKIHRVLKFKQSAWLKPYIDFNTELRQRAKSKFEETQTKLMINSIYGKTMENIRKHRIVKLVNKWGGRYGARNLIASPNFHSRMIFDENLVAIEMNKTEIVFNKPLYIGMAILDISKICLYDFHYKYMMKKFPLGSCKALYMDTDSLLYEIHCKDVYIDLIKKDSHMFDTSGYPPDNIYGIQLLNKKVPGLMKDENNGAIVTYFVGLRSKQYTFLVEGERKRCVKKSKGIKSNIIKNKICFEDYLHCLQNKTEKSESQCSIRSYAHKVFSINQEKVALSPFDDKRYLVPNSYDTLPWGHHSIMDI</sequence>
<accession>A0A653DT22</accession>
<dbReference type="PANTHER" id="PTHR31511">
    <property type="entry name" value="PROTEIN CBG23764"/>
    <property type="match status" value="1"/>
</dbReference>